<name>A0A699L8A3_TANCI</name>
<evidence type="ECO:0008006" key="2">
    <source>
        <dbReference type="Google" id="ProtNLM"/>
    </source>
</evidence>
<dbReference type="EMBL" id="BKCJ010598431">
    <property type="protein sequence ID" value="GFB30813.1"/>
    <property type="molecule type" value="Genomic_DNA"/>
</dbReference>
<comment type="caution">
    <text evidence="1">The sequence shown here is derived from an EMBL/GenBank/DDBJ whole genome shotgun (WGS) entry which is preliminary data.</text>
</comment>
<evidence type="ECO:0000313" key="1">
    <source>
        <dbReference type="EMBL" id="GFB30813.1"/>
    </source>
</evidence>
<sequence length="190" mass="20350">AFADVVSAGVAKGMSEGLKHGVEHGHAQLTVESLEAYCPEAEAKFAAALQSLKDLKYPLLDQLEGLKDAPMDVIIAALYLESDTEGDAPQFISDLRPSSSQLAIPVYPEVRDPRNPWAFKEEIKLSDAIAANISHAERKKKCRIVCRTHGVGSAHHARSDGVLVSVPTVVPQGLALLLVDAAKQTDCEDA</sequence>
<feature type="non-terminal residue" evidence="1">
    <location>
        <position position="1"/>
    </location>
</feature>
<accession>A0A699L8A3</accession>
<proteinExistence type="predicted"/>
<gene>
    <name evidence="1" type="ORF">Tci_702784</name>
</gene>
<organism evidence="1">
    <name type="scientific">Tanacetum cinerariifolium</name>
    <name type="common">Dalmatian daisy</name>
    <name type="synonym">Chrysanthemum cinerariifolium</name>
    <dbReference type="NCBI Taxonomy" id="118510"/>
    <lineage>
        <taxon>Eukaryota</taxon>
        <taxon>Viridiplantae</taxon>
        <taxon>Streptophyta</taxon>
        <taxon>Embryophyta</taxon>
        <taxon>Tracheophyta</taxon>
        <taxon>Spermatophyta</taxon>
        <taxon>Magnoliopsida</taxon>
        <taxon>eudicotyledons</taxon>
        <taxon>Gunneridae</taxon>
        <taxon>Pentapetalae</taxon>
        <taxon>asterids</taxon>
        <taxon>campanulids</taxon>
        <taxon>Asterales</taxon>
        <taxon>Asteraceae</taxon>
        <taxon>Asteroideae</taxon>
        <taxon>Anthemideae</taxon>
        <taxon>Anthemidinae</taxon>
        <taxon>Tanacetum</taxon>
    </lineage>
</organism>
<reference evidence="1" key="1">
    <citation type="journal article" date="2019" name="Sci. Rep.">
        <title>Draft genome of Tanacetum cinerariifolium, the natural source of mosquito coil.</title>
        <authorList>
            <person name="Yamashiro T."/>
            <person name="Shiraishi A."/>
            <person name="Satake H."/>
            <person name="Nakayama K."/>
        </authorList>
    </citation>
    <scope>NUCLEOTIDE SEQUENCE</scope>
</reference>
<protein>
    <recommendedName>
        <fullName evidence="2">Transposase (Putative), gypsy type</fullName>
    </recommendedName>
</protein>
<dbReference type="AlphaFoldDB" id="A0A699L8A3"/>